<reference evidence="2" key="1">
    <citation type="submission" date="2021-02" db="EMBL/GenBank/DDBJ databases">
        <authorList>
            <person name="Nowell W R."/>
        </authorList>
    </citation>
    <scope>NUCLEOTIDE SEQUENCE</scope>
</reference>
<protein>
    <recommendedName>
        <fullName evidence="1">Importin N-terminal domain-containing protein</fullName>
    </recommendedName>
</protein>
<evidence type="ECO:0000259" key="1">
    <source>
        <dbReference type="PROSITE" id="PS50166"/>
    </source>
</evidence>
<dbReference type="Gene3D" id="1.25.10.10">
    <property type="entry name" value="Leucine-rich Repeat Variant"/>
    <property type="match status" value="1"/>
</dbReference>
<dbReference type="PROSITE" id="PS50166">
    <property type="entry name" value="IMPORTIN_B_NT"/>
    <property type="match status" value="1"/>
</dbReference>
<dbReference type="GO" id="GO:0031267">
    <property type="term" value="F:small GTPase binding"/>
    <property type="evidence" value="ECO:0007669"/>
    <property type="project" value="InterPro"/>
</dbReference>
<feature type="domain" description="Importin N-terminal" evidence="1">
    <location>
        <begin position="42"/>
        <end position="106"/>
    </location>
</feature>
<gene>
    <name evidence="2" type="ORF">BYL167_LOCUS72576</name>
</gene>
<dbReference type="Proteomes" id="UP000681967">
    <property type="component" value="Unassembled WGS sequence"/>
</dbReference>
<name>A0A8S3G6Y3_9BILA</name>
<sequence>TKLFFVLPFSNNKMESSSDLRSMIEQTLTMIITPDQQLIEKGQTQLQALELLDTYALALTEISIDNKRDISIRQLAGVLLRKYVSKHWTKDIENFIEPEVPEQVCR</sequence>
<dbReference type="GO" id="GO:0006886">
    <property type="term" value="P:intracellular protein transport"/>
    <property type="evidence" value="ECO:0007669"/>
    <property type="project" value="InterPro"/>
</dbReference>
<dbReference type="AlphaFoldDB" id="A0A8S3G6Y3"/>
<dbReference type="InterPro" id="IPR011989">
    <property type="entry name" value="ARM-like"/>
</dbReference>
<organism evidence="2 3">
    <name type="scientific">Rotaria magnacalcarata</name>
    <dbReference type="NCBI Taxonomy" id="392030"/>
    <lineage>
        <taxon>Eukaryota</taxon>
        <taxon>Metazoa</taxon>
        <taxon>Spiralia</taxon>
        <taxon>Gnathifera</taxon>
        <taxon>Rotifera</taxon>
        <taxon>Eurotatoria</taxon>
        <taxon>Bdelloidea</taxon>
        <taxon>Philodinida</taxon>
        <taxon>Philodinidae</taxon>
        <taxon>Rotaria</taxon>
    </lineage>
</organism>
<feature type="non-terminal residue" evidence="2">
    <location>
        <position position="1"/>
    </location>
</feature>
<dbReference type="InterPro" id="IPR016024">
    <property type="entry name" value="ARM-type_fold"/>
</dbReference>
<dbReference type="Pfam" id="PF03810">
    <property type="entry name" value="IBN_N"/>
    <property type="match status" value="1"/>
</dbReference>
<comment type="caution">
    <text evidence="2">The sequence shown here is derived from an EMBL/GenBank/DDBJ whole genome shotgun (WGS) entry which is preliminary data.</text>
</comment>
<dbReference type="SUPFAM" id="SSF48371">
    <property type="entry name" value="ARM repeat"/>
    <property type="match status" value="1"/>
</dbReference>
<dbReference type="EMBL" id="CAJOBH010258764">
    <property type="protein sequence ID" value="CAF5152474.1"/>
    <property type="molecule type" value="Genomic_DNA"/>
</dbReference>
<proteinExistence type="predicted"/>
<dbReference type="InterPro" id="IPR001494">
    <property type="entry name" value="Importin-beta_N"/>
</dbReference>
<accession>A0A8S3G6Y3</accession>
<evidence type="ECO:0000313" key="2">
    <source>
        <dbReference type="EMBL" id="CAF5152474.1"/>
    </source>
</evidence>
<evidence type="ECO:0000313" key="3">
    <source>
        <dbReference type="Proteomes" id="UP000681967"/>
    </source>
</evidence>